<dbReference type="Gene3D" id="3.20.100.30">
    <property type="entry name" value="VTC, catalytic tunnel domain"/>
    <property type="match status" value="1"/>
</dbReference>
<dbReference type="RefSeq" id="WP_207681621.1">
    <property type="nucleotide sequence ID" value="NZ_CP061800.1"/>
</dbReference>
<organism evidence="2 3">
    <name type="scientific">Desulfonema magnum</name>
    <dbReference type="NCBI Taxonomy" id="45655"/>
    <lineage>
        <taxon>Bacteria</taxon>
        <taxon>Pseudomonadati</taxon>
        <taxon>Thermodesulfobacteriota</taxon>
        <taxon>Desulfobacteria</taxon>
        <taxon>Desulfobacterales</taxon>
        <taxon>Desulfococcaceae</taxon>
        <taxon>Desulfonema</taxon>
    </lineage>
</organism>
<dbReference type="Pfam" id="PF09359">
    <property type="entry name" value="VTC"/>
    <property type="match status" value="1"/>
</dbReference>
<evidence type="ECO:0000259" key="1">
    <source>
        <dbReference type="Pfam" id="PF09359"/>
    </source>
</evidence>
<keyword evidence="3" id="KW-1185">Reference proteome</keyword>
<gene>
    <name evidence="2" type="ORF">dnm_016640</name>
</gene>
<dbReference type="Proteomes" id="UP000663722">
    <property type="component" value="Chromosome"/>
</dbReference>
<evidence type="ECO:0000313" key="2">
    <source>
        <dbReference type="EMBL" id="QTA85651.1"/>
    </source>
</evidence>
<name>A0A975BHP8_9BACT</name>
<dbReference type="InterPro" id="IPR042267">
    <property type="entry name" value="VTC_sf"/>
</dbReference>
<protein>
    <submittedName>
        <fullName evidence="2">VTC domain-containing protein</fullName>
    </submittedName>
</protein>
<evidence type="ECO:0000313" key="3">
    <source>
        <dbReference type="Proteomes" id="UP000663722"/>
    </source>
</evidence>
<proteinExistence type="predicted"/>
<dbReference type="AlphaFoldDB" id="A0A975BHP8"/>
<accession>A0A975BHP8</accession>
<sequence>MRKNKQKGLPPQLDRYELKFTIPPELTEPISDFAAVYCSLDKYSERAEKGFYRVNNLYLDSPGYLFLRKRIEGAENRFNMRVRSYGDDPVMPYFLEIKQKVGGVIRKYRATVRDEEWYKVWTEPGFESHEKNNASPSEIKNMELFERNIIAHNASPKVLTQYVRKAYVSDVDDYARVTFDTDLRFMPETEYNIIPRESEMVSCDAETAFAPGCSVILELKCYTSQVPLWMIDLIRYFDLQRTSFSKYMTGVIEVLGLYQYDSGARIAKLET</sequence>
<feature type="domain" description="VTC" evidence="1">
    <location>
        <begin position="15"/>
        <end position="251"/>
    </location>
</feature>
<dbReference type="GO" id="GO:0006799">
    <property type="term" value="P:polyphosphate biosynthetic process"/>
    <property type="evidence" value="ECO:0007669"/>
    <property type="project" value="UniProtKB-ARBA"/>
</dbReference>
<dbReference type="CDD" id="cd07750">
    <property type="entry name" value="PolyPPase_VTC_like"/>
    <property type="match status" value="1"/>
</dbReference>
<dbReference type="EMBL" id="CP061800">
    <property type="protein sequence ID" value="QTA85651.1"/>
    <property type="molecule type" value="Genomic_DNA"/>
</dbReference>
<reference evidence="2" key="1">
    <citation type="journal article" date="2021" name="Microb. Physiol.">
        <title>Proteogenomic Insights into the Physiology of Marine, Sulfate-Reducing, Filamentous Desulfonema limicola and Desulfonema magnum.</title>
        <authorList>
            <person name="Schnaars V."/>
            <person name="Wohlbrand L."/>
            <person name="Scheve S."/>
            <person name="Hinrichs C."/>
            <person name="Reinhardt R."/>
            <person name="Rabus R."/>
        </authorList>
    </citation>
    <scope>NUCLEOTIDE SEQUENCE</scope>
    <source>
        <strain evidence="2">4be13</strain>
    </source>
</reference>
<dbReference type="KEGG" id="dmm:dnm_016640"/>
<dbReference type="InterPro" id="IPR018966">
    <property type="entry name" value="VTC_domain"/>
</dbReference>